<name>A0ABT0B5C0_9SPHN</name>
<evidence type="ECO:0000313" key="7">
    <source>
        <dbReference type="EMBL" id="MCJ2180261.1"/>
    </source>
</evidence>
<proteinExistence type="inferred from homology"/>
<comment type="caution">
    <text evidence="7">The sequence shown here is derived from an EMBL/GenBank/DDBJ whole genome shotgun (WGS) entry which is preliminary data.</text>
</comment>
<keyword evidence="5" id="KW-0408">Iron</keyword>
<dbReference type="Pfam" id="PF02668">
    <property type="entry name" value="TauD"/>
    <property type="match status" value="1"/>
</dbReference>
<dbReference type="InterPro" id="IPR003819">
    <property type="entry name" value="TauD/TfdA-like"/>
</dbReference>
<dbReference type="InterPro" id="IPR042098">
    <property type="entry name" value="TauD-like_sf"/>
</dbReference>
<evidence type="ECO:0000256" key="1">
    <source>
        <dbReference type="ARBA" id="ARBA00005896"/>
    </source>
</evidence>
<evidence type="ECO:0000256" key="3">
    <source>
        <dbReference type="ARBA" id="ARBA00022964"/>
    </source>
</evidence>
<evidence type="ECO:0000313" key="8">
    <source>
        <dbReference type="Proteomes" id="UP001162880"/>
    </source>
</evidence>
<comment type="similarity">
    <text evidence="1">Belongs to the TfdA dioxygenase family.</text>
</comment>
<dbReference type="Gene3D" id="3.60.130.10">
    <property type="entry name" value="Clavaminate synthase-like"/>
    <property type="match status" value="1"/>
</dbReference>
<dbReference type="InterPro" id="IPR051178">
    <property type="entry name" value="TfdA_dioxygenase"/>
</dbReference>
<protein>
    <submittedName>
        <fullName evidence="7">TauD/TfdA family dioxygenase</fullName>
    </submittedName>
</protein>
<evidence type="ECO:0000256" key="5">
    <source>
        <dbReference type="ARBA" id="ARBA00023004"/>
    </source>
</evidence>
<keyword evidence="4" id="KW-0560">Oxidoreductase</keyword>
<evidence type="ECO:0000256" key="4">
    <source>
        <dbReference type="ARBA" id="ARBA00023002"/>
    </source>
</evidence>
<dbReference type="GO" id="GO:0051213">
    <property type="term" value="F:dioxygenase activity"/>
    <property type="evidence" value="ECO:0007669"/>
    <property type="project" value="UniProtKB-KW"/>
</dbReference>
<evidence type="ECO:0000259" key="6">
    <source>
        <dbReference type="Pfam" id="PF02668"/>
    </source>
</evidence>
<dbReference type="EMBL" id="JALHLE010000030">
    <property type="protein sequence ID" value="MCJ2180261.1"/>
    <property type="molecule type" value="Genomic_DNA"/>
</dbReference>
<accession>A0ABT0B5C0</accession>
<dbReference type="RefSeq" id="WP_243995694.1">
    <property type="nucleotide sequence ID" value="NZ_JALHLE010000030.1"/>
</dbReference>
<sequence length="282" mass="31715">MAEATQLNFEVIDVTLHTGSVIATDKETLLGGAMTGKIREVLERRGVIVFPQMNLSDEEQIAFTHTLGTFAHEAGEGNDGGDAVYPITMDETINPVAAYLKGAFYWHIDGTMSDRPIFASVMSSRALAAEGGDTEFCNTYAAWDAIPEDEKRQLESLKVKHAFWRSQIYWNPEPSHAEFQNWLSRGSNTLPLVWKHRSGRKSLVLGATALQVEGMDLTESEALLVRLRDWATEPRFVYRHKWGLGDLVVWDNTGTMHRAMPYDHNSGRLMHRTKLEGEETFA</sequence>
<reference evidence="7" key="1">
    <citation type="submission" date="2022-03" db="EMBL/GenBank/DDBJ databases">
        <title>Identification of a novel bacterium isolated from mangrove sediments.</title>
        <authorList>
            <person name="Pan X."/>
        </authorList>
    </citation>
    <scope>NUCLEOTIDE SEQUENCE</scope>
    <source>
        <strain evidence="7">B2580</strain>
    </source>
</reference>
<evidence type="ECO:0000256" key="2">
    <source>
        <dbReference type="ARBA" id="ARBA00022723"/>
    </source>
</evidence>
<dbReference type="PANTHER" id="PTHR43779:SF3">
    <property type="entry name" value="(3R)-3-[(CARBOXYMETHYL)AMINO]FATTY ACID OXYGENASE_DECARBOXYLASE"/>
    <property type="match status" value="1"/>
</dbReference>
<keyword evidence="8" id="KW-1185">Reference proteome</keyword>
<feature type="domain" description="TauD/TfdA-like" evidence="6">
    <location>
        <begin position="33"/>
        <end position="273"/>
    </location>
</feature>
<dbReference type="SUPFAM" id="SSF51197">
    <property type="entry name" value="Clavaminate synthase-like"/>
    <property type="match status" value="1"/>
</dbReference>
<gene>
    <name evidence="7" type="ORF">MTR64_16940</name>
</gene>
<dbReference type="PANTHER" id="PTHR43779">
    <property type="entry name" value="DIOXYGENASE RV0097-RELATED"/>
    <property type="match status" value="1"/>
</dbReference>
<dbReference type="Proteomes" id="UP001162880">
    <property type="component" value="Unassembled WGS sequence"/>
</dbReference>
<keyword evidence="3 7" id="KW-0223">Dioxygenase</keyword>
<organism evidence="7 8">
    <name type="scientific">Novosphingobium album</name>
    <name type="common">ex Hu et al. 2023</name>
    <dbReference type="NCBI Taxonomy" id="2930093"/>
    <lineage>
        <taxon>Bacteria</taxon>
        <taxon>Pseudomonadati</taxon>
        <taxon>Pseudomonadota</taxon>
        <taxon>Alphaproteobacteria</taxon>
        <taxon>Sphingomonadales</taxon>
        <taxon>Sphingomonadaceae</taxon>
        <taxon>Novosphingobium</taxon>
    </lineage>
</organism>
<keyword evidence="2" id="KW-0479">Metal-binding</keyword>